<dbReference type="SUPFAM" id="SSF53067">
    <property type="entry name" value="Actin-like ATPase domain"/>
    <property type="match status" value="1"/>
</dbReference>
<dbReference type="CDD" id="cd23763">
    <property type="entry name" value="ASKHA_ATPase_ROK"/>
    <property type="match status" value="1"/>
</dbReference>
<dbReference type="RefSeq" id="WP_210511221.1">
    <property type="nucleotide sequence ID" value="NZ_JAFIDN010000004.1"/>
</dbReference>
<dbReference type="PANTHER" id="PTHR18964">
    <property type="entry name" value="ROK (REPRESSOR, ORF, KINASE) FAMILY"/>
    <property type="match status" value="1"/>
</dbReference>
<protein>
    <submittedName>
        <fullName evidence="2">ROK family transcriptional regulator</fullName>
    </submittedName>
</protein>
<dbReference type="InterPro" id="IPR000600">
    <property type="entry name" value="ROK"/>
</dbReference>
<organism evidence="2 3">
    <name type="scientific">Natronogracilivirga saccharolytica</name>
    <dbReference type="NCBI Taxonomy" id="2812953"/>
    <lineage>
        <taxon>Bacteria</taxon>
        <taxon>Pseudomonadati</taxon>
        <taxon>Balneolota</taxon>
        <taxon>Balneolia</taxon>
        <taxon>Balneolales</taxon>
        <taxon>Cyclonatronaceae</taxon>
        <taxon>Natronogracilivirga</taxon>
    </lineage>
</organism>
<dbReference type="EMBL" id="JAFIDN010000004">
    <property type="protein sequence ID" value="MBP3192318.1"/>
    <property type="molecule type" value="Genomic_DNA"/>
</dbReference>
<dbReference type="Gene3D" id="1.10.10.10">
    <property type="entry name" value="Winged helix-like DNA-binding domain superfamily/Winged helix DNA-binding domain"/>
    <property type="match status" value="1"/>
</dbReference>
<dbReference type="AlphaFoldDB" id="A0A8J7RLH3"/>
<evidence type="ECO:0000256" key="1">
    <source>
        <dbReference type="ARBA" id="ARBA00006479"/>
    </source>
</evidence>
<evidence type="ECO:0000313" key="3">
    <source>
        <dbReference type="Proteomes" id="UP000673975"/>
    </source>
</evidence>
<dbReference type="PANTHER" id="PTHR18964:SF149">
    <property type="entry name" value="BIFUNCTIONAL UDP-N-ACETYLGLUCOSAMINE 2-EPIMERASE_N-ACETYLMANNOSAMINE KINASE"/>
    <property type="match status" value="1"/>
</dbReference>
<keyword evidence="3" id="KW-1185">Reference proteome</keyword>
<gene>
    <name evidence="2" type="ORF">NATSA_06560</name>
</gene>
<dbReference type="SUPFAM" id="SSF46785">
    <property type="entry name" value="Winged helix' DNA-binding domain"/>
    <property type="match status" value="1"/>
</dbReference>
<evidence type="ECO:0000313" key="2">
    <source>
        <dbReference type="EMBL" id="MBP3192318.1"/>
    </source>
</evidence>
<proteinExistence type="inferred from homology"/>
<dbReference type="Gene3D" id="3.30.420.40">
    <property type="match status" value="2"/>
</dbReference>
<comment type="caution">
    <text evidence="2">The sequence shown here is derived from an EMBL/GenBank/DDBJ whole genome shotgun (WGS) entry which is preliminary data.</text>
</comment>
<dbReference type="InterPro" id="IPR036388">
    <property type="entry name" value="WH-like_DNA-bd_sf"/>
</dbReference>
<reference evidence="2" key="1">
    <citation type="submission" date="2021-02" db="EMBL/GenBank/DDBJ databases">
        <title>Natronogracilivirga saccharolytica gen. nov. sp. nov. a new anaerobic, haloalkiliphilic carbohydrate-fermenting bacterium from soda lake and proposing of Cyclonatronumiaceae fam. nov. in the phylum Balneolaeota.</title>
        <authorList>
            <person name="Zhilina T.N."/>
            <person name="Sorokin D.Y."/>
            <person name="Zavarzina D.G."/>
            <person name="Toshchakov S.V."/>
            <person name="Kublanov I.V."/>
        </authorList>
    </citation>
    <scope>NUCLEOTIDE SEQUENCE</scope>
    <source>
        <strain evidence="2">Z-1702</strain>
    </source>
</reference>
<name>A0A8J7RLH3_9BACT</name>
<accession>A0A8J7RLH3</accession>
<dbReference type="Pfam" id="PF00480">
    <property type="entry name" value="ROK"/>
    <property type="match status" value="1"/>
</dbReference>
<sequence length="412" mass="44913">MLFGTNLQYANSYNNRIVLEMIRLYGPLSRMDIARKTHLTVQTVTNITKKLMSSGLVLEDSRHTGGRGAPALLLKINADAAYSIGIDFDKDHLTTVMLNLNGEIIYETSRELDFPSPEEAIDLMTDAVDKAVSYKKVSRKKVWGVGVGLPGPLNRPTGDGESQELFNPDALPGWHHAPVFKKLRERLNMPVIIENNASAAAIGEHWYGNGRGINSFFYLYFGAGLGGGLVIRGQLYSGHTGNAGELGYFPTSLQTGSDGSHEHDHLGGYFNMPKLKKKLSDAGHDAASQEDLAALFDEGNAIFMEWLDTGAGQLIPLLAAVEYLIDPEVIFLGGRLPENVLGWLKKRITDALPPHKIPRKLTRPELKIASSGIDAAALGVATLPLYTSLAPVPELLMKQETPHSDYFGPNPA</sequence>
<dbReference type="Proteomes" id="UP000673975">
    <property type="component" value="Unassembled WGS sequence"/>
</dbReference>
<dbReference type="InterPro" id="IPR043129">
    <property type="entry name" value="ATPase_NBD"/>
</dbReference>
<comment type="similarity">
    <text evidence="1">Belongs to the ROK (NagC/XylR) family.</text>
</comment>
<dbReference type="InterPro" id="IPR036390">
    <property type="entry name" value="WH_DNA-bd_sf"/>
</dbReference>